<name>A0ABY3S9H5_9ENTR</name>
<dbReference type="InterPro" id="IPR022385">
    <property type="entry name" value="Rhs_assc_core"/>
</dbReference>
<reference evidence="1 2" key="1">
    <citation type="journal article" date="2022" name="Int. J. Syst. Evol. Microbiol.">
        <title>Pseudocitrobacter corydidari sp. nov., isolated from the Asian emerald cockroach Corydidarum magnifica.</title>
        <authorList>
            <person name="Guzman J."/>
            <person name="Poehlein A."/>
            <person name="Glaeser S.P."/>
            <person name="Schwengers O."/>
            <person name="Blom J."/>
            <person name="Hollensteiner J."/>
            <person name="Kampfer P."/>
            <person name="Vilcinskas A."/>
        </authorList>
    </citation>
    <scope>NUCLEOTIDE SEQUENCE [LARGE SCALE GENOMIC DNA]</scope>
    <source>
        <strain evidence="1">G163CM</strain>
    </source>
</reference>
<dbReference type="InterPro" id="IPR050708">
    <property type="entry name" value="T6SS_VgrG/RHS"/>
</dbReference>
<dbReference type="NCBIfam" id="TIGR03696">
    <property type="entry name" value="Rhs_assc_core"/>
    <property type="match status" value="1"/>
</dbReference>
<evidence type="ECO:0000313" key="1">
    <source>
        <dbReference type="EMBL" id="UGS42592.1"/>
    </source>
</evidence>
<dbReference type="Proteomes" id="UP001199659">
    <property type="component" value="Chromosome"/>
</dbReference>
<proteinExistence type="predicted"/>
<dbReference type="PANTHER" id="PTHR32305">
    <property type="match status" value="1"/>
</dbReference>
<accession>A0ABY3S9H5</accession>
<keyword evidence="2" id="KW-1185">Reference proteome</keyword>
<organism evidence="1 2">
    <name type="scientific">Pseudocitrobacter corydidari</name>
    <dbReference type="NCBI Taxonomy" id="2891570"/>
    <lineage>
        <taxon>Bacteria</taxon>
        <taxon>Pseudomonadati</taxon>
        <taxon>Pseudomonadota</taxon>
        <taxon>Gammaproteobacteria</taxon>
        <taxon>Enterobacterales</taxon>
        <taxon>Enterobacteriaceae</taxon>
        <taxon>Pseudocitrobacter</taxon>
    </lineage>
</organism>
<dbReference type="PANTHER" id="PTHR32305:SF15">
    <property type="entry name" value="PROTEIN RHSA-RELATED"/>
    <property type="match status" value="1"/>
</dbReference>
<evidence type="ECO:0000313" key="2">
    <source>
        <dbReference type="Proteomes" id="UP001199659"/>
    </source>
</evidence>
<dbReference type="EMBL" id="CP087880">
    <property type="protein sequence ID" value="UGS42592.1"/>
    <property type="molecule type" value="Genomic_DNA"/>
</dbReference>
<gene>
    <name evidence="1" type="ORF">G163CM_33330</name>
</gene>
<sequence length="219" mass="22776">MYYNRNRYYDPLLGRYITQDPIGLKGGMNLYQYPSNPVGYADPLGLSGLSGFGSGFSNYMQSARSLAMSMAEQGASPEEISASLEHLAEGDLPKQAKQYVEGLVYGSATLASISVCPSASYAVSGSLTGGAKALNQIFNGGDFSFSDVYVATNAGILTEGRSLMATIGINVAGYSASNLLKGTTQTNEGVVSTIIGTITGFGTMKGAGAVTLPRELALL</sequence>
<protein>
    <recommendedName>
        <fullName evidence="3">RHS repeat-associated core domain-containing protein</fullName>
    </recommendedName>
</protein>
<dbReference type="Gene3D" id="2.180.10.10">
    <property type="entry name" value="RHS repeat-associated core"/>
    <property type="match status" value="1"/>
</dbReference>
<evidence type="ECO:0008006" key="3">
    <source>
        <dbReference type="Google" id="ProtNLM"/>
    </source>
</evidence>